<accession>A0ABZ0URP9</accession>
<evidence type="ECO:0000256" key="1">
    <source>
        <dbReference type="SAM" id="MobiDB-lite"/>
    </source>
</evidence>
<feature type="compositionally biased region" description="Polar residues" evidence="1">
    <location>
        <begin position="11"/>
        <end position="20"/>
    </location>
</feature>
<proteinExistence type="predicted"/>
<dbReference type="RefSeq" id="WP_323738373.1">
    <property type="nucleotide sequence ID" value="NZ_CP112932.1"/>
</dbReference>
<evidence type="ECO:0000313" key="3">
    <source>
        <dbReference type="Proteomes" id="UP001326613"/>
    </source>
</evidence>
<name>A0ABZ0URP9_9RICK</name>
<dbReference type="Proteomes" id="UP001326613">
    <property type="component" value="Chromosome"/>
</dbReference>
<reference evidence="2 3" key="1">
    <citation type="submission" date="2022-10" db="EMBL/GenBank/DDBJ databases">
        <title>Host association and intracellularity evolved multiple times independently in the Rickettsiales.</title>
        <authorList>
            <person name="Castelli M."/>
            <person name="Nardi T."/>
            <person name="Gammuto L."/>
            <person name="Bellinzona G."/>
            <person name="Sabaneyeva E."/>
            <person name="Potekhin A."/>
            <person name="Serra V."/>
            <person name="Petroni G."/>
            <person name="Sassera D."/>
        </authorList>
    </citation>
    <scope>NUCLEOTIDE SEQUENCE [LARGE SCALE GENOMIC DNA]</scope>
    <source>
        <strain evidence="2 3">Kr 154-4</strain>
    </source>
</reference>
<keyword evidence="3" id="KW-1185">Reference proteome</keyword>
<feature type="compositionally biased region" description="Basic and acidic residues" evidence="1">
    <location>
        <begin position="1"/>
        <end position="10"/>
    </location>
</feature>
<organism evidence="2 3">
    <name type="scientific">Candidatus Trichorickettsia mobilis</name>
    <dbReference type="NCBI Taxonomy" id="1346319"/>
    <lineage>
        <taxon>Bacteria</taxon>
        <taxon>Pseudomonadati</taxon>
        <taxon>Pseudomonadota</taxon>
        <taxon>Alphaproteobacteria</taxon>
        <taxon>Rickettsiales</taxon>
        <taxon>Rickettsiaceae</taxon>
        <taxon>Rickettsieae</taxon>
        <taxon>Candidatus Trichorickettsia</taxon>
    </lineage>
</organism>
<protein>
    <submittedName>
        <fullName evidence="2">Uncharacterized protein</fullName>
    </submittedName>
</protein>
<sequence length="219" mass="25019">MKKTYVEEPKTSQTAQLNSPKSKKEDQQISVKSAEKKLLPQDVVKISSNQAEENQILPEIHEQYKTYNQLHDQLLVSNIQKNLQEAQVSYAEAQKLYADIYKDITTATASMQTMQNQLTTCAFQRQLGQITDKQAQEIIYGILPGSVEGIELLETTAQKLNTLETICSKLNSLAGDMPEYNIAQFSIEYTKSSIEYLRDRFQENLDTVDNMENQLQQKK</sequence>
<dbReference type="EMBL" id="CP112932">
    <property type="protein sequence ID" value="WPY00286.1"/>
    <property type="molecule type" value="Genomic_DNA"/>
</dbReference>
<gene>
    <name evidence="2" type="ORF">Trichorick_00158</name>
</gene>
<evidence type="ECO:0000313" key="2">
    <source>
        <dbReference type="EMBL" id="WPY00286.1"/>
    </source>
</evidence>
<feature type="region of interest" description="Disordered" evidence="1">
    <location>
        <begin position="1"/>
        <end position="30"/>
    </location>
</feature>